<dbReference type="RefSeq" id="WP_051776667.1">
    <property type="nucleotide sequence ID" value="NZ_BSRX01000030.1"/>
</dbReference>
<proteinExistence type="predicted"/>
<dbReference type="EMBL" id="BSRX01000030">
    <property type="protein sequence ID" value="GLW56755.1"/>
    <property type="molecule type" value="Genomic_DNA"/>
</dbReference>
<reference evidence="1" key="1">
    <citation type="submission" date="2023-02" db="EMBL/GenBank/DDBJ databases">
        <title>Kitasatospora phosalacinea NBRC 14362.</title>
        <authorList>
            <person name="Ichikawa N."/>
            <person name="Sato H."/>
            <person name="Tonouchi N."/>
        </authorList>
    </citation>
    <scope>NUCLEOTIDE SEQUENCE</scope>
    <source>
        <strain evidence="1">NBRC 14362</strain>
    </source>
</reference>
<dbReference type="OrthoDB" id="3359627at2"/>
<organism evidence="1 2">
    <name type="scientific">Kitasatospora phosalacinea</name>
    <dbReference type="NCBI Taxonomy" id="2065"/>
    <lineage>
        <taxon>Bacteria</taxon>
        <taxon>Bacillati</taxon>
        <taxon>Actinomycetota</taxon>
        <taxon>Actinomycetes</taxon>
        <taxon>Kitasatosporales</taxon>
        <taxon>Streptomycetaceae</taxon>
        <taxon>Kitasatospora</taxon>
    </lineage>
</organism>
<name>A0A9W6PKN2_9ACTN</name>
<comment type="caution">
    <text evidence="1">The sequence shown here is derived from an EMBL/GenBank/DDBJ whole genome shotgun (WGS) entry which is preliminary data.</text>
</comment>
<evidence type="ECO:0000313" key="1">
    <source>
        <dbReference type="EMBL" id="GLW56755.1"/>
    </source>
</evidence>
<sequence>MAGGFGAAVIGATATLLATPVGNWLSKPDTAPKAALWSGGSDECAMSWMVPESSAGLRAPGEEPLVAWAGALGGVPAARDEFGLQVQGTSDTQVVLRQVRVVVDSREAPVGGTWTGVGCGGPKEVRGLDIDLDEPSPKARAVGVDEDGKAVDFPYEVSKGESEVFSVVAHGELNDVRWHLEIDWASDGRTGTLVVQRDGRPFRLTGTSARSARCLWGPDRITLLGALSVGCESR</sequence>
<gene>
    <name evidence="1" type="ORF">Kpho01_47660</name>
</gene>
<protein>
    <submittedName>
        <fullName evidence="1">Uncharacterized protein</fullName>
    </submittedName>
</protein>
<dbReference type="AlphaFoldDB" id="A0A9W6PKN2"/>
<dbReference type="Proteomes" id="UP001165143">
    <property type="component" value="Unassembled WGS sequence"/>
</dbReference>
<accession>A0A9W6PKN2</accession>
<evidence type="ECO:0000313" key="2">
    <source>
        <dbReference type="Proteomes" id="UP001165143"/>
    </source>
</evidence>